<dbReference type="Pfam" id="PF01272">
    <property type="entry name" value="GreA_GreB"/>
    <property type="match status" value="1"/>
</dbReference>
<dbReference type="GO" id="GO:0032784">
    <property type="term" value="P:regulation of DNA-templated transcription elongation"/>
    <property type="evidence" value="ECO:0007669"/>
    <property type="project" value="InterPro"/>
</dbReference>
<protein>
    <submittedName>
        <fullName evidence="1">Transcription elongation factor GreA</fullName>
    </submittedName>
</protein>
<keyword evidence="1" id="KW-0648">Protein biosynthesis</keyword>
<evidence type="ECO:0000313" key="2">
    <source>
        <dbReference type="Proteomes" id="UP000199494"/>
    </source>
</evidence>
<dbReference type="AlphaFoldDB" id="A0A222VKM8"/>
<dbReference type="Gene3D" id="3.10.50.30">
    <property type="entry name" value="Transcription elongation factor, GreA/GreB, C-terminal domain"/>
    <property type="match status" value="1"/>
</dbReference>
<name>A0A222VKM8_9PSEU</name>
<dbReference type="GO" id="GO:0003746">
    <property type="term" value="F:translation elongation factor activity"/>
    <property type="evidence" value="ECO:0007669"/>
    <property type="project" value="UniProtKB-KW"/>
</dbReference>
<gene>
    <name evidence="1" type="ORF">SAMN05421630_10249</name>
</gene>
<reference evidence="1 2" key="1">
    <citation type="submission" date="2016-10" db="EMBL/GenBank/DDBJ databases">
        <authorList>
            <person name="de Groot N.N."/>
        </authorList>
    </citation>
    <scope>NUCLEOTIDE SEQUENCE [LARGE SCALE GENOMIC DNA]</scope>
    <source>
        <strain evidence="1 2">CGMCC 4.5506</strain>
    </source>
</reference>
<accession>A0A222VKM8</accession>
<keyword evidence="2" id="KW-1185">Reference proteome</keyword>
<dbReference type="STRING" id="530584.SAMN05421630_10249"/>
<dbReference type="KEGG" id="pmad:BAY61_05225"/>
<evidence type="ECO:0000313" key="1">
    <source>
        <dbReference type="EMBL" id="SDC42464.1"/>
    </source>
</evidence>
<dbReference type="Proteomes" id="UP000199494">
    <property type="component" value="Unassembled WGS sequence"/>
</dbReference>
<dbReference type="RefSeq" id="WP_170140081.1">
    <property type="nucleotide sequence ID" value="NZ_FMZE01000002.1"/>
</dbReference>
<sequence length="153" mass="16756">MNETKRVWLTADAYDRVSSEYEALCRQRDEADAPDDGERLVDGRHLRARIRQLEDLLHNAVVGETPPDDGVAEPGMVLTVRLDDDPEPETFLLGVRDGGKADELEVYSPDSPLGRALTGARQGEERSYVVPSGATVRVTLVRAVPYGSHQSAG</sequence>
<dbReference type="EMBL" id="FMZE01000002">
    <property type="protein sequence ID" value="SDC42464.1"/>
    <property type="molecule type" value="Genomic_DNA"/>
</dbReference>
<proteinExistence type="predicted"/>
<dbReference type="SUPFAM" id="SSF54534">
    <property type="entry name" value="FKBP-like"/>
    <property type="match status" value="1"/>
</dbReference>
<keyword evidence="1" id="KW-0251">Elongation factor</keyword>
<organism evidence="1 2">
    <name type="scientific">Prauserella marina</name>
    <dbReference type="NCBI Taxonomy" id="530584"/>
    <lineage>
        <taxon>Bacteria</taxon>
        <taxon>Bacillati</taxon>
        <taxon>Actinomycetota</taxon>
        <taxon>Actinomycetes</taxon>
        <taxon>Pseudonocardiales</taxon>
        <taxon>Pseudonocardiaceae</taxon>
        <taxon>Prauserella</taxon>
    </lineage>
</organism>
<dbReference type="InterPro" id="IPR036953">
    <property type="entry name" value="GreA/GreB_C_sf"/>
</dbReference>
<dbReference type="InterPro" id="IPR001437">
    <property type="entry name" value="Tscrpt_elong_fac_GreA/B_C"/>
</dbReference>
<dbReference type="GO" id="GO:0003677">
    <property type="term" value="F:DNA binding"/>
    <property type="evidence" value="ECO:0007669"/>
    <property type="project" value="InterPro"/>
</dbReference>